<accession>A0A7E4WEA8</accession>
<proteinExistence type="predicted"/>
<evidence type="ECO:0000313" key="1">
    <source>
        <dbReference type="Proteomes" id="UP000492821"/>
    </source>
</evidence>
<dbReference type="WBParaSite" id="Pan_g9906.t1">
    <property type="protein sequence ID" value="Pan_g9906.t1"/>
    <property type="gene ID" value="Pan_g9906"/>
</dbReference>
<dbReference type="AlphaFoldDB" id="A0A7E4WEA8"/>
<evidence type="ECO:0000313" key="2">
    <source>
        <dbReference type="WBParaSite" id="Pan_g9906.t1"/>
    </source>
</evidence>
<reference evidence="2" key="2">
    <citation type="submission" date="2020-10" db="UniProtKB">
        <authorList>
            <consortium name="WormBaseParasite"/>
        </authorList>
    </citation>
    <scope>IDENTIFICATION</scope>
</reference>
<dbReference type="Proteomes" id="UP000492821">
    <property type="component" value="Unassembled WGS sequence"/>
</dbReference>
<name>A0A7E4WEA8_PANRE</name>
<protein>
    <submittedName>
        <fullName evidence="2">F-box domain-containing protein</fullName>
    </submittedName>
</protein>
<organism evidence="1 2">
    <name type="scientific">Panagrellus redivivus</name>
    <name type="common">Microworm</name>
    <dbReference type="NCBI Taxonomy" id="6233"/>
    <lineage>
        <taxon>Eukaryota</taxon>
        <taxon>Metazoa</taxon>
        <taxon>Ecdysozoa</taxon>
        <taxon>Nematoda</taxon>
        <taxon>Chromadorea</taxon>
        <taxon>Rhabditida</taxon>
        <taxon>Tylenchina</taxon>
        <taxon>Panagrolaimomorpha</taxon>
        <taxon>Panagrolaimoidea</taxon>
        <taxon>Panagrolaimidae</taxon>
        <taxon>Panagrellus</taxon>
    </lineage>
</organism>
<sequence length="258" mass="29799">MTMDCPIPAKKGRKNGKSVRIITVRGKEIAVYTAVKDKLVKHIRAIRANSTMWYCTQSLIISGLDEFGFMDSPLFEIRIDARRVVIKDCDLTTTFLKALTAGPLRERRENITSLTLRPLYNDENLTFSLIFDLFPNLKELIVNCNVLHMDWVTDIRSSGRNKLLKLEIVNRHGGFKKLFSFDYEDMLRLVDAQPKGFHLRLIHWMNEAEDIAAVESKIMEVIDCRFRVGDKTDDNDRLLEIVVLNHTGELAKRLKFNL</sequence>
<keyword evidence="1" id="KW-1185">Reference proteome</keyword>
<reference evidence="1" key="1">
    <citation type="journal article" date="2013" name="Genetics">
        <title>The draft genome and transcriptome of Panagrellus redivivus are shaped by the harsh demands of a free-living lifestyle.</title>
        <authorList>
            <person name="Srinivasan J."/>
            <person name="Dillman A.R."/>
            <person name="Macchietto M.G."/>
            <person name="Heikkinen L."/>
            <person name="Lakso M."/>
            <person name="Fracchia K.M."/>
            <person name="Antoshechkin I."/>
            <person name="Mortazavi A."/>
            <person name="Wong G."/>
            <person name="Sternberg P.W."/>
        </authorList>
    </citation>
    <scope>NUCLEOTIDE SEQUENCE [LARGE SCALE GENOMIC DNA]</scope>
    <source>
        <strain evidence="1">MT8872</strain>
    </source>
</reference>